<name>A0A979FI51_HYAAZ</name>
<feature type="compositionally biased region" description="Gly residues" evidence="3">
    <location>
        <begin position="648"/>
        <end position="657"/>
    </location>
</feature>
<dbReference type="OrthoDB" id="5919166at2759"/>
<dbReference type="RefSeq" id="XP_047736262.1">
    <property type="nucleotide sequence ID" value="XM_047880306.1"/>
</dbReference>
<dbReference type="InterPro" id="IPR035979">
    <property type="entry name" value="RBD_domain_sf"/>
</dbReference>
<feature type="compositionally biased region" description="Polar residues" evidence="3">
    <location>
        <begin position="1166"/>
        <end position="1187"/>
    </location>
</feature>
<feature type="compositionally biased region" description="Low complexity" evidence="3">
    <location>
        <begin position="1342"/>
        <end position="1356"/>
    </location>
</feature>
<dbReference type="KEGG" id="hazt:108671518"/>
<dbReference type="CTD" id="43808"/>
<feature type="region of interest" description="Disordered" evidence="3">
    <location>
        <begin position="1308"/>
        <end position="1361"/>
    </location>
</feature>
<keyword evidence="1 2" id="KW-0694">RNA-binding</keyword>
<feature type="region of interest" description="Disordered" evidence="3">
    <location>
        <begin position="1116"/>
        <end position="1202"/>
    </location>
</feature>
<feature type="compositionally biased region" description="Low complexity" evidence="3">
    <location>
        <begin position="1318"/>
        <end position="1327"/>
    </location>
</feature>
<feature type="region of interest" description="Disordered" evidence="3">
    <location>
        <begin position="319"/>
        <end position="409"/>
    </location>
</feature>
<dbReference type="Pfam" id="PF00076">
    <property type="entry name" value="RRM_1"/>
    <property type="match status" value="1"/>
</dbReference>
<dbReference type="Gene3D" id="3.30.70.330">
    <property type="match status" value="1"/>
</dbReference>
<feature type="compositionally biased region" description="Polar residues" evidence="3">
    <location>
        <begin position="1449"/>
        <end position="1495"/>
    </location>
</feature>
<accession>A0A979FI51</accession>
<dbReference type="GO" id="GO:0003723">
    <property type="term" value="F:RNA binding"/>
    <property type="evidence" value="ECO:0007669"/>
    <property type="project" value="UniProtKB-UniRule"/>
</dbReference>
<feature type="region of interest" description="Disordered" evidence="3">
    <location>
        <begin position="930"/>
        <end position="949"/>
    </location>
</feature>
<feature type="region of interest" description="Disordered" evidence="3">
    <location>
        <begin position="1444"/>
        <end position="1548"/>
    </location>
</feature>
<evidence type="ECO:0000256" key="2">
    <source>
        <dbReference type="PROSITE-ProRule" id="PRU00176"/>
    </source>
</evidence>
<feature type="domain" description="RRM" evidence="4">
    <location>
        <begin position="1366"/>
        <end position="1438"/>
    </location>
</feature>
<organism evidence="5 6">
    <name type="scientific">Hyalella azteca</name>
    <name type="common">Amphipod</name>
    <dbReference type="NCBI Taxonomy" id="294128"/>
    <lineage>
        <taxon>Eukaryota</taxon>
        <taxon>Metazoa</taxon>
        <taxon>Ecdysozoa</taxon>
        <taxon>Arthropoda</taxon>
        <taxon>Crustacea</taxon>
        <taxon>Multicrustacea</taxon>
        <taxon>Malacostraca</taxon>
        <taxon>Eumalacostraca</taxon>
        <taxon>Peracarida</taxon>
        <taxon>Amphipoda</taxon>
        <taxon>Senticaudata</taxon>
        <taxon>Talitrida</taxon>
        <taxon>Talitroidea</taxon>
        <taxon>Hyalellidae</taxon>
        <taxon>Hyalella</taxon>
    </lineage>
</organism>
<feature type="compositionally biased region" description="Pro residues" evidence="3">
    <location>
        <begin position="509"/>
        <end position="521"/>
    </location>
</feature>
<reference evidence="6" key="1">
    <citation type="submission" date="2025-08" db="UniProtKB">
        <authorList>
            <consortium name="RefSeq"/>
        </authorList>
    </citation>
    <scope>IDENTIFICATION</scope>
    <source>
        <tissue evidence="6">Whole organism</tissue>
    </source>
</reference>
<feature type="region of interest" description="Disordered" evidence="3">
    <location>
        <begin position="463"/>
        <end position="522"/>
    </location>
</feature>
<feature type="compositionally biased region" description="Pro residues" evidence="3">
    <location>
        <begin position="578"/>
        <end position="587"/>
    </location>
</feature>
<keyword evidence="5" id="KW-1185">Reference proteome</keyword>
<dbReference type="InterPro" id="IPR026805">
    <property type="entry name" value="GW182_M_dom"/>
</dbReference>
<dbReference type="SUPFAM" id="SSF54928">
    <property type="entry name" value="RNA-binding domain, RBD"/>
    <property type="match status" value="1"/>
</dbReference>
<dbReference type="CDD" id="cd12435">
    <property type="entry name" value="RRM_GW182_like"/>
    <property type="match status" value="1"/>
</dbReference>
<evidence type="ECO:0000259" key="4">
    <source>
        <dbReference type="PROSITE" id="PS50102"/>
    </source>
</evidence>
<feature type="region of interest" description="Disordered" evidence="3">
    <location>
        <begin position="1056"/>
        <end position="1086"/>
    </location>
</feature>
<proteinExistence type="predicted"/>
<feature type="region of interest" description="Disordered" evidence="3">
    <location>
        <begin position="542"/>
        <end position="817"/>
    </location>
</feature>
<sequence length="1548" mass="161177">MTLFSDVELYALSAAECNCVDVCSVSLVELSSGRSTLTEAFTLFKSCQWCGGRRSSNMDNLIEAHHAFLVTNLPNHEFPTNKVPVSPLAGVYVERRRASPCKALCAADSRSTCAPSDDERDASFSWWCYGVVTSGSDVVGAATSVSALTRAHFLQSVISSSCFQRSLALPELPSGPVRCVLSHSPSSTVADSTTSSSSGSNIDVLLVAHSLSNDLAMAPLNIPSHSQCNTEFQLSFNCAGAKPLLLKVTAAAAAREQQEQGACLQKASVPAWGCGVASRYGFKHRLGGPVNRWGIPVGLGLAGGGETAAANGWGGGATQAAAGWSNQSSSVPSGASQWGSGRTPGGAGSSGPPSATAAGLKQAPAVSSSGQSAANLPPPAGGGAGAASSTSNWGANKTTNSTEANKRHKDLQNIRDALLSYEGWGGENVNQDTSWDLPASPEPSKDAPTQQWKLVNNGTELWENNLRNGGAPPPKPQQAPWGHTPATNYGGTWGEDDDQSDTSNAWNPAGPPPPTGGPQPQWPNVAAAAAVAAVANAGPNMWAQQKKPTDWQGAQPGWPDHAGPPRANVEPGPDGWPHGPPKMPGHMPPHANAPVGPPGGLHGHPHLGPHGMHPAAHVPPHVGHHQGPPGRPHNAAVHHLNGPPGPGGIPGAGGVWGGKDMSKVGGGSGWDEPANPAAMSRRGDDGTAVWGNPQQQPQSNVSRWKEQQMQNNPAAMMAAAGLQQQPPPPQQQRMPPPHLAGPQQQPPPKQPPTPGPAMWGHPGRNGNWGEPPHEAAGGAGVWGDDSKSSSWGSADQASPSWNNKPKIPHGGAGGWQDPDMDGIVAQYKQVHRGMTNKDLANIKYRIEMACKQKEELDAALGRTALEEIDRNAAAEMWRNPPLDEHGPSAAAVAAAAAAAANSAAAASFHDLGSSNNFNQHRFPNTAVGGVGASGQQHPSHQIGAAVQGGGASGANGTHVRALMQHIQMAVQAGYLNPQILNQSLAPTTLVLLNSMLTQINALQKLNQQMNSLPPQAPHANNPTILQLNVHIAKTKQQITNIQNQIVSQQAQYVRQQQQQQQQQQPQQAMGPPKPSVGPPNDFYKSAMLPDQLSAPFGQMNLVDQLNLGVRIQQQTMPQNSRLNKEWKLPPSEADDVLTPDFMRAPGAPGKQPPSQAPNFSLGFPGSTWSQTPSGRDSSGWPQISSSAGDGDKGPSILDSWAPVGSQTNVAELDIKPFEPGKRWMTKVIEDDPTITPGSVTPSPLLTMTKASSSIPSELPSLPLTSSTWSNNPQQLGGGVDAVKNGKSNVWSDASSSCLANDIWNSIGTTKHGGGGPPGLSSSSSMSWGGLGRPAWLGDQRTSQANSSSALQQQSQSTWPLQPPPSTWLILRNLTPQIDGSTLKTLCMQHGPLVNFHLALNQGFALVNYGTCEEACKAQDNLNNCVLINTTILAEFASDHDVKQVLGGQPANSGGSAGGQSTPGATPLSWGNMTSDHRGSTPTSSGGKVDTWSTGAGNLWGSAGGNTGAGSLWGVSSLTDSANDPQQRATPSSLKTFLPDGLLTSEPGS</sequence>
<dbReference type="GeneID" id="108671518"/>
<dbReference type="OMA" id="DSQANTW"/>
<feature type="compositionally biased region" description="Low complexity" evidence="3">
    <location>
        <begin position="788"/>
        <end position="800"/>
    </location>
</feature>
<feature type="compositionally biased region" description="Polar residues" evidence="3">
    <location>
        <begin position="692"/>
        <end position="702"/>
    </location>
</feature>
<dbReference type="InterPro" id="IPR000504">
    <property type="entry name" value="RRM_dom"/>
</dbReference>
<feature type="compositionally biased region" description="Low complexity" evidence="3">
    <location>
        <begin position="1056"/>
        <end position="1067"/>
    </location>
</feature>
<evidence type="ECO:0000313" key="6">
    <source>
        <dbReference type="RefSeq" id="XP_047736262.1"/>
    </source>
</evidence>
<dbReference type="GO" id="GO:0060213">
    <property type="term" value="P:positive regulation of nuclear-transcribed mRNA poly(A) tail shortening"/>
    <property type="evidence" value="ECO:0007669"/>
    <property type="project" value="TreeGrafter"/>
</dbReference>
<dbReference type="PROSITE" id="PS50102">
    <property type="entry name" value="RRM"/>
    <property type="match status" value="1"/>
</dbReference>
<feature type="compositionally biased region" description="Pro residues" evidence="3">
    <location>
        <begin position="725"/>
        <end position="755"/>
    </location>
</feature>
<dbReference type="PANTHER" id="PTHR13020:SF25">
    <property type="entry name" value="PROTEIN GAWKY"/>
    <property type="match status" value="1"/>
</dbReference>
<gene>
    <name evidence="6" type="primary">LOC108671518</name>
</gene>
<dbReference type="InterPro" id="IPR033503">
    <property type="entry name" value="GW182_RRM"/>
</dbReference>
<dbReference type="Pfam" id="PF12938">
    <property type="entry name" value="M_domain"/>
    <property type="match status" value="1"/>
</dbReference>
<feature type="compositionally biased region" description="Low complexity" evidence="3">
    <location>
        <begin position="386"/>
        <end position="396"/>
    </location>
</feature>
<feature type="compositionally biased region" description="Polar residues" evidence="3">
    <location>
        <begin position="325"/>
        <end position="338"/>
    </location>
</feature>
<dbReference type="PANTHER" id="PTHR13020">
    <property type="entry name" value="TRINUCLEOTIDE REPEAT-CONTAINING GENE 6"/>
    <property type="match status" value="1"/>
</dbReference>
<feature type="compositionally biased region" description="Low complexity" evidence="3">
    <location>
        <begin position="707"/>
        <end position="724"/>
    </location>
</feature>
<evidence type="ECO:0000256" key="1">
    <source>
        <dbReference type="ARBA" id="ARBA00022884"/>
    </source>
</evidence>
<dbReference type="GO" id="GO:0000932">
    <property type="term" value="C:P-body"/>
    <property type="evidence" value="ECO:0007669"/>
    <property type="project" value="TreeGrafter"/>
</dbReference>
<feature type="compositionally biased region" description="Low complexity" evidence="3">
    <location>
        <begin position="606"/>
        <end position="628"/>
    </location>
</feature>
<dbReference type="InterPro" id="IPR012677">
    <property type="entry name" value="Nucleotide-bd_a/b_plait_sf"/>
</dbReference>
<dbReference type="GO" id="GO:0005654">
    <property type="term" value="C:nucleoplasm"/>
    <property type="evidence" value="ECO:0007669"/>
    <property type="project" value="TreeGrafter"/>
</dbReference>
<dbReference type="Proteomes" id="UP000694843">
    <property type="component" value="Unplaced"/>
</dbReference>
<feature type="compositionally biased region" description="Polar residues" evidence="3">
    <location>
        <begin position="1513"/>
        <end position="1534"/>
    </location>
</feature>
<feature type="compositionally biased region" description="Low complexity" evidence="3">
    <location>
        <begin position="350"/>
        <end position="359"/>
    </location>
</feature>
<protein>
    <submittedName>
        <fullName evidence="6">Protein Gawky</fullName>
    </submittedName>
</protein>
<feature type="region of interest" description="Disordered" evidence="3">
    <location>
        <begin position="430"/>
        <end position="450"/>
    </location>
</feature>
<evidence type="ECO:0000256" key="3">
    <source>
        <dbReference type="SAM" id="MobiDB-lite"/>
    </source>
</evidence>
<evidence type="ECO:0000313" key="5">
    <source>
        <dbReference type="Proteomes" id="UP000694843"/>
    </source>
</evidence>
<dbReference type="InterPro" id="IPR052068">
    <property type="entry name" value="GW182_domain"/>
</dbReference>
<dbReference type="GO" id="GO:0035278">
    <property type="term" value="P:miRNA-mediated gene silencing by inhibition of translation"/>
    <property type="evidence" value="ECO:0007669"/>
    <property type="project" value="InterPro"/>
</dbReference>